<feature type="signal peptide" evidence="12">
    <location>
        <begin position="1"/>
        <end position="21"/>
    </location>
</feature>
<keyword evidence="6 12" id="KW-0732">Signal</keyword>
<keyword evidence="5" id="KW-0479">Metal-binding</keyword>
<comment type="subcellular location">
    <subcellularLocation>
        <location evidence="1">Secreted</location>
    </subcellularLocation>
</comment>
<keyword evidence="4" id="KW-0645">Protease</keyword>
<evidence type="ECO:0000256" key="7">
    <source>
        <dbReference type="ARBA" id="ARBA00022801"/>
    </source>
</evidence>
<keyword evidence="10" id="KW-0865">Zymogen</keyword>
<name>V9IJT6_APICE</name>
<evidence type="ECO:0000256" key="1">
    <source>
        <dbReference type="ARBA" id="ARBA00004613"/>
    </source>
</evidence>
<reference evidence="13" key="1">
    <citation type="submission" date="2011-11" db="EMBL/GenBank/DDBJ databases">
        <title>Decoding the brain transcriptome of the Eastern honeybee (Apis cerana) based on pyrosequencing.</title>
        <authorList>
            <person name="Sun L."/>
            <person name="Zheng H."/>
            <person name="Wang Y."/>
            <person name="Xie X."/>
            <person name="Zhu Y."/>
            <person name="Gu W."/>
            <person name="Wang S."/>
        </authorList>
    </citation>
    <scope>NUCLEOTIDE SEQUENCE</scope>
    <source>
        <tissue evidence="13">Brain</tissue>
    </source>
</reference>
<evidence type="ECO:0000256" key="4">
    <source>
        <dbReference type="ARBA" id="ARBA00022670"/>
    </source>
</evidence>
<keyword evidence="9" id="KW-0482">Metalloprotease</keyword>
<dbReference type="GO" id="GO:0006508">
    <property type="term" value="P:proteolysis"/>
    <property type="evidence" value="ECO:0007669"/>
    <property type="project" value="UniProtKB-KW"/>
</dbReference>
<sequence>MSLSLKFLIVTLLFRLRFAIAVNNKERNSVNSCHSLKNLLREIDSYEPVVRAIINETLFGSFKGTTWNELAYFTDTFGPRLSGSEVLECSIDYVLNKSLEYGLENVHGEPVTVPRWIRGKESATLLKPRKKDIALFRIRYQRWYFT</sequence>
<evidence type="ECO:0000256" key="5">
    <source>
        <dbReference type="ARBA" id="ARBA00022723"/>
    </source>
</evidence>
<proteinExistence type="evidence at transcript level"/>
<evidence type="ECO:0000256" key="10">
    <source>
        <dbReference type="ARBA" id="ARBA00023145"/>
    </source>
</evidence>
<evidence type="ECO:0000256" key="3">
    <source>
        <dbReference type="ARBA" id="ARBA00022525"/>
    </source>
</evidence>
<evidence type="ECO:0000256" key="9">
    <source>
        <dbReference type="ARBA" id="ARBA00023049"/>
    </source>
</evidence>
<keyword evidence="8" id="KW-0862">Zinc</keyword>
<dbReference type="PANTHER" id="PTHR12053:SF3">
    <property type="entry name" value="CARBOXYPEPTIDASE Q"/>
    <property type="match status" value="1"/>
</dbReference>
<accession>V9IJT6</accession>
<dbReference type="GO" id="GO:0004180">
    <property type="term" value="F:carboxypeptidase activity"/>
    <property type="evidence" value="ECO:0007669"/>
    <property type="project" value="UniProtKB-KW"/>
</dbReference>
<protein>
    <submittedName>
        <fullName evidence="13">Plasma glutamate carboxypeptidase</fullName>
    </submittedName>
</protein>
<keyword evidence="3" id="KW-0964">Secreted</keyword>
<keyword evidence="13" id="KW-0121">Carboxypeptidase</keyword>
<evidence type="ECO:0000256" key="11">
    <source>
        <dbReference type="ARBA" id="ARBA00023180"/>
    </source>
</evidence>
<dbReference type="GO" id="GO:0005615">
    <property type="term" value="C:extracellular space"/>
    <property type="evidence" value="ECO:0007669"/>
    <property type="project" value="TreeGrafter"/>
</dbReference>
<evidence type="ECO:0000256" key="6">
    <source>
        <dbReference type="ARBA" id="ARBA00022729"/>
    </source>
</evidence>
<keyword evidence="11" id="KW-0325">Glycoprotein</keyword>
<dbReference type="PANTHER" id="PTHR12053">
    <property type="entry name" value="PROTEASE FAMILY M28 PLASMA GLUTAMATE CARBOXYPEPTIDASE-RELATED"/>
    <property type="match status" value="1"/>
</dbReference>
<gene>
    <name evidence="13" type="ORF">ACCB11891</name>
</gene>
<dbReference type="AlphaFoldDB" id="V9IJT6"/>
<dbReference type="GO" id="GO:0046872">
    <property type="term" value="F:metal ion binding"/>
    <property type="evidence" value="ECO:0007669"/>
    <property type="project" value="UniProtKB-KW"/>
</dbReference>
<dbReference type="GO" id="GO:0043171">
    <property type="term" value="P:peptide catabolic process"/>
    <property type="evidence" value="ECO:0007669"/>
    <property type="project" value="TreeGrafter"/>
</dbReference>
<dbReference type="Gene3D" id="3.40.630.10">
    <property type="entry name" value="Zn peptidases"/>
    <property type="match status" value="1"/>
</dbReference>
<evidence type="ECO:0000256" key="12">
    <source>
        <dbReference type="SAM" id="SignalP"/>
    </source>
</evidence>
<keyword evidence="7" id="KW-0378">Hydrolase</keyword>
<dbReference type="Gene3D" id="3.50.30.30">
    <property type="match status" value="1"/>
</dbReference>
<feature type="chain" id="PRO_5004777492" evidence="12">
    <location>
        <begin position="22"/>
        <end position="146"/>
    </location>
</feature>
<organism evidence="13">
    <name type="scientific">Apis cerana</name>
    <name type="common">Indian honeybee</name>
    <dbReference type="NCBI Taxonomy" id="7461"/>
    <lineage>
        <taxon>Eukaryota</taxon>
        <taxon>Metazoa</taxon>
        <taxon>Ecdysozoa</taxon>
        <taxon>Arthropoda</taxon>
        <taxon>Hexapoda</taxon>
        <taxon>Insecta</taxon>
        <taxon>Pterygota</taxon>
        <taxon>Neoptera</taxon>
        <taxon>Endopterygota</taxon>
        <taxon>Hymenoptera</taxon>
        <taxon>Apocrita</taxon>
        <taxon>Aculeata</taxon>
        <taxon>Apoidea</taxon>
        <taxon>Anthophila</taxon>
        <taxon>Apidae</taxon>
        <taxon>Apis</taxon>
    </lineage>
</organism>
<dbReference type="GO" id="GO:0070573">
    <property type="term" value="F:metallodipeptidase activity"/>
    <property type="evidence" value="ECO:0007669"/>
    <property type="project" value="InterPro"/>
</dbReference>
<dbReference type="EMBL" id="JR050670">
    <property type="protein sequence ID" value="AEY61330.1"/>
    <property type="molecule type" value="mRNA"/>
</dbReference>
<evidence type="ECO:0000256" key="8">
    <source>
        <dbReference type="ARBA" id="ARBA00022833"/>
    </source>
</evidence>
<evidence type="ECO:0000313" key="13">
    <source>
        <dbReference type="EMBL" id="AEY61330.1"/>
    </source>
</evidence>
<comment type="similarity">
    <text evidence="2">Belongs to the peptidase M28 family.</text>
</comment>
<dbReference type="InterPro" id="IPR039866">
    <property type="entry name" value="CPQ"/>
</dbReference>
<evidence type="ECO:0000256" key="2">
    <source>
        <dbReference type="ARBA" id="ARBA00010918"/>
    </source>
</evidence>